<comment type="caution">
    <text evidence="1">The sequence shown here is derived from an EMBL/GenBank/DDBJ whole genome shotgun (WGS) entry which is preliminary data.</text>
</comment>
<sequence length="132" mass="14502">MNRSPTGLLLGHWSRRIEADAALAVFGGQLWVRPTTAEIPGGLLLAPYADSVEEPVNPRKLLHTLSDIAPDGFFVSDLGHQQYLPRFFKTCSASNALQAPSRLQTAAFVRFCQRPLPFALVCGALGWSRLRL</sequence>
<proteinExistence type="predicted"/>
<gene>
    <name evidence="1" type="ORF">EJ104_00745</name>
</gene>
<evidence type="ECO:0000313" key="2">
    <source>
        <dbReference type="Proteomes" id="UP000277766"/>
    </source>
</evidence>
<dbReference type="Proteomes" id="UP000277766">
    <property type="component" value="Unassembled WGS sequence"/>
</dbReference>
<organism evidence="1 2">
    <name type="scientific">Deinococcus radiophilus</name>
    <dbReference type="NCBI Taxonomy" id="32062"/>
    <lineage>
        <taxon>Bacteria</taxon>
        <taxon>Thermotogati</taxon>
        <taxon>Deinococcota</taxon>
        <taxon>Deinococci</taxon>
        <taxon>Deinococcales</taxon>
        <taxon>Deinococcaceae</taxon>
        <taxon>Deinococcus</taxon>
    </lineage>
</organism>
<dbReference type="RefSeq" id="WP_126350841.1">
    <property type="nucleotide sequence ID" value="NZ_CP086380.1"/>
</dbReference>
<evidence type="ECO:0000313" key="1">
    <source>
        <dbReference type="EMBL" id="RTR30813.1"/>
    </source>
</evidence>
<dbReference type="EMBL" id="RXPE01000001">
    <property type="protein sequence ID" value="RTR30813.1"/>
    <property type="molecule type" value="Genomic_DNA"/>
</dbReference>
<reference evidence="1 2" key="1">
    <citation type="submission" date="2018-12" db="EMBL/GenBank/DDBJ databases">
        <title>Deinococcus radiophilus ATCC 27603 genome sequencing and assembly.</title>
        <authorList>
            <person name="Maclea K.S."/>
            <person name="Maynard C.R."/>
        </authorList>
    </citation>
    <scope>NUCLEOTIDE SEQUENCE [LARGE SCALE GENOMIC DNA]</scope>
    <source>
        <strain evidence="1 2">ATCC 27603</strain>
    </source>
</reference>
<accession>A0A3S0JX57</accession>
<protein>
    <submittedName>
        <fullName evidence="1">Uncharacterized protein</fullName>
    </submittedName>
</protein>
<dbReference type="AlphaFoldDB" id="A0A3S0JX57"/>
<name>A0A3S0JX57_9DEIO</name>
<keyword evidence="2" id="KW-1185">Reference proteome</keyword>